<dbReference type="AlphaFoldDB" id="A0A0A9E3Y9"/>
<sequence length="87" mass="9360">MSCTSEDGDQVLNMYMQSIKHIHVISPSSLASVDPSAVFTDFSSGGVCQRLNVPHVDHGLCKILEEGILAARKLVDDRCCDALRLGG</sequence>
<proteinExistence type="predicted"/>
<dbReference type="EMBL" id="GBRH01204152">
    <property type="protein sequence ID" value="JAD93743.1"/>
    <property type="molecule type" value="Transcribed_RNA"/>
</dbReference>
<protein>
    <submittedName>
        <fullName evidence="1">TIDP3438</fullName>
    </submittedName>
</protein>
<accession>A0A0A9E3Y9</accession>
<reference evidence="1" key="1">
    <citation type="submission" date="2014-09" db="EMBL/GenBank/DDBJ databases">
        <authorList>
            <person name="Magalhaes I.L.F."/>
            <person name="Oliveira U."/>
            <person name="Santos F.R."/>
            <person name="Vidigal T.H.D.A."/>
            <person name="Brescovit A.D."/>
            <person name="Santos A.J."/>
        </authorList>
    </citation>
    <scope>NUCLEOTIDE SEQUENCE</scope>
    <source>
        <tissue evidence="1">Shoot tissue taken approximately 20 cm above the soil surface</tissue>
    </source>
</reference>
<reference evidence="1" key="2">
    <citation type="journal article" date="2015" name="Data Brief">
        <title>Shoot transcriptome of the giant reed, Arundo donax.</title>
        <authorList>
            <person name="Barrero R.A."/>
            <person name="Guerrero F.D."/>
            <person name="Moolhuijzen P."/>
            <person name="Goolsby J.A."/>
            <person name="Tidwell J."/>
            <person name="Bellgard S.E."/>
            <person name="Bellgard M.I."/>
        </authorList>
    </citation>
    <scope>NUCLEOTIDE SEQUENCE</scope>
    <source>
        <tissue evidence="1">Shoot tissue taken approximately 20 cm above the soil surface</tissue>
    </source>
</reference>
<organism evidence="1">
    <name type="scientific">Arundo donax</name>
    <name type="common">Giant reed</name>
    <name type="synonym">Donax arundinaceus</name>
    <dbReference type="NCBI Taxonomy" id="35708"/>
    <lineage>
        <taxon>Eukaryota</taxon>
        <taxon>Viridiplantae</taxon>
        <taxon>Streptophyta</taxon>
        <taxon>Embryophyta</taxon>
        <taxon>Tracheophyta</taxon>
        <taxon>Spermatophyta</taxon>
        <taxon>Magnoliopsida</taxon>
        <taxon>Liliopsida</taxon>
        <taxon>Poales</taxon>
        <taxon>Poaceae</taxon>
        <taxon>PACMAD clade</taxon>
        <taxon>Arundinoideae</taxon>
        <taxon>Arundineae</taxon>
        <taxon>Arundo</taxon>
    </lineage>
</organism>
<evidence type="ECO:0000313" key="1">
    <source>
        <dbReference type="EMBL" id="JAD93743.1"/>
    </source>
</evidence>
<name>A0A0A9E3Y9_ARUDO</name>